<dbReference type="InterPro" id="IPR036291">
    <property type="entry name" value="NAD(P)-bd_dom_sf"/>
</dbReference>
<evidence type="ECO:0000313" key="2">
    <source>
        <dbReference type="EMBL" id="RTJ98381.1"/>
    </source>
</evidence>
<protein>
    <recommendedName>
        <fullName evidence="1">3-hydroxyacyl-CoA dehydrogenase NAD binding domain-containing protein</fullName>
    </recommendedName>
</protein>
<accession>A0A431ES53</accession>
<reference evidence="2 3" key="1">
    <citation type="journal article" date="2019" name="Appl. Environ. Microbiol.">
        <title>Population genetics and characterization of Campylobacter jejuni isolates in western jackdaws and game birds in Finland.</title>
        <authorList>
            <person name="Kovanen S."/>
            <person name="Rossi M."/>
            <person name="Pohja-Mykra M."/>
            <person name="Nieminen T."/>
            <person name="Raunio-Saarnisto M."/>
            <person name="Sauvala M."/>
            <person name="Fredriksson-Ahomaa M."/>
            <person name="Hanninen M.L."/>
            <person name="Kivisto R."/>
        </authorList>
    </citation>
    <scope>NUCLEOTIDE SEQUENCE [LARGE SCALE GENOMIC DNA]</scope>
    <source>
        <strain evidence="2 3">CB304</strain>
    </source>
</reference>
<comment type="caution">
    <text evidence="2">The sequence shown here is derived from an EMBL/GenBank/DDBJ whole genome shotgun (WGS) entry which is preliminary data.</text>
</comment>
<dbReference type="Pfam" id="PF02737">
    <property type="entry name" value="3HCDH_N"/>
    <property type="match status" value="1"/>
</dbReference>
<dbReference type="Gene3D" id="3.40.50.720">
    <property type="entry name" value="NAD(P)-binding Rossmann-like Domain"/>
    <property type="match status" value="1"/>
</dbReference>
<proteinExistence type="predicted"/>
<name>A0A431ES53_CAMJU</name>
<dbReference type="GO" id="GO:0006631">
    <property type="term" value="P:fatty acid metabolic process"/>
    <property type="evidence" value="ECO:0007669"/>
    <property type="project" value="InterPro"/>
</dbReference>
<dbReference type="Proteomes" id="UP000286791">
    <property type="component" value="Unassembled WGS sequence"/>
</dbReference>
<dbReference type="GO" id="GO:0016491">
    <property type="term" value="F:oxidoreductase activity"/>
    <property type="evidence" value="ECO:0007669"/>
    <property type="project" value="TreeGrafter"/>
</dbReference>
<dbReference type="PANTHER" id="PTHR48075">
    <property type="entry name" value="3-HYDROXYACYL-COA DEHYDROGENASE FAMILY PROTEIN"/>
    <property type="match status" value="1"/>
</dbReference>
<dbReference type="EMBL" id="PRCE01000021">
    <property type="protein sequence ID" value="RTJ98381.1"/>
    <property type="molecule type" value="Genomic_DNA"/>
</dbReference>
<dbReference type="GO" id="GO:0070403">
    <property type="term" value="F:NAD+ binding"/>
    <property type="evidence" value="ECO:0007669"/>
    <property type="project" value="InterPro"/>
</dbReference>
<dbReference type="PANTHER" id="PTHR48075:SF7">
    <property type="entry name" value="3-HYDROXYACYL-COA DEHYDROGENASE-RELATED"/>
    <property type="match status" value="1"/>
</dbReference>
<dbReference type="InterPro" id="IPR006176">
    <property type="entry name" value="3-OHacyl-CoA_DH_NAD-bd"/>
</dbReference>
<organism evidence="2 3">
    <name type="scientific">Campylobacter jejuni</name>
    <dbReference type="NCBI Taxonomy" id="197"/>
    <lineage>
        <taxon>Bacteria</taxon>
        <taxon>Pseudomonadati</taxon>
        <taxon>Campylobacterota</taxon>
        <taxon>Epsilonproteobacteria</taxon>
        <taxon>Campylobacterales</taxon>
        <taxon>Campylobacteraceae</taxon>
        <taxon>Campylobacter</taxon>
    </lineage>
</organism>
<dbReference type="SUPFAM" id="SSF51735">
    <property type="entry name" value="NAD(P)-binding Rossmann-fold domains"/>
    <property type="match status" value="1"/>
</dbReference>
<feature type="domain" description="3-hydroxyacyl-CoA dehydrogenase NAD binding" evidence="1">
    <location>
        <begin position="4"/>
        <end position="132"/>
    </location>
</feature>
<gene>
    <name evidence="2" type="ORF">C3H48_04145</name>
</gene>
<dbReference type="AlphaFoldDB" id="A0A431ES53"/>
<dbReference type="RefSeq" id="WP_126236935.1">
    <property type="nucleotide sequence ID" value="NZ_PRCB01000001.1"/>
</dbReference>
<evidence type="ECO:0000313" key="3">
    <source>
        <dbReference type="Proteomes" id="UP000286791"/>
    </source>
</evidence>
<evidence type="ECO:0000259" key="1">
    <source>
        <dbReference type="Pfam" id="PF02737"/>
    </source>
</evidence>
<sequence>MKEINIIGFGLMGRQISALFYLLGYEIGVYSKSKPNIYEFEKQIKLLQRKIDFSNFNSGKINIYQHIEDLKNSLTIESLNEDLNLKKEIIQILRDNNNIVFSNSSSLGMDDLSCDFIHFFNPIYTKLIELCGSNLERFTPLKDLKKLGFHIIRSKGNRGALANLLLFNEISSFFKIIEKYNYNFKECQTVYDLLYEKRNLLNIIDTIGIELCDKICKNLKEEDENFYHPKIFKKALEKGILGRKNKTKISDIL</sequence>